<feature type="region of interest" description="Disordered" evidence="1">
    <location>
        <begin position="1"/>
        <end position="43"/>
    </location>
</feature>
<accession>A0AAX4J3I1</accession>
<protein>
    <submittedName>
        <fullName evidence="2">Uncharacterized protein</fullName>
    </submittedName>
</protein>
<keyword evidence="3" id="KW-1185">Reference proteome</keyword>
<proteinExistence type="predicted"/>
<organism evidence="2 3">
    <name type="scientific">Colletotrichum destructivum</name>
    <dbReference type="NCBI Taxonomy" id="34406"/>
    <lineage>
        <taxon>Eukaryota</taxon>
        <taxon>Fungi</taxon>
        <taxon>Dikarya</taxon>
        <taxon>Ascomycota</taxon>
        <taxon>Pezizomycotina</taxon>
        <taxon>Sordariomycetes</taxon>
        <taxon>Hypocreomycetidae</taxon>
        <taxon>Glomerellales</taxon>
        <taxon>Glomerellaceae</taxon>
        <taxon>Colletotrichum</taxon>
        <taxon>Colletotrichum destructivum species complex</taxon>
    </lineage>
</organism>
<evidence type="ECO:0000313" key="2">
    <source>
        <dbReference type="EMBL" id="WQF90134.1"/>
    </source>
</evidence>
<dbReference type="AlphaFoldDB" id="A0AAX4J3I1"/>
<dbReference type="KEGG" id="cdet:87951648"/>
<reference evidence="3" key="1">
    <citation type="journal article" date="2023" name="bioRxiv">
        <title>Complete genome of the Medicago anthracnose fungus, Colletotrichum destructivum, reveals a mini-chromosome-like region within a core chromosome.</title>
        <authorList>
            <person name="Lapalu N."/>
            <person name="Simon A."/>
            <person name="Lu A."/>
            <person name="Plaumann P.-L."/>
            <person name="Amselem J."/>
            <person name="Pigne S."/>
            <person name="Auger A."/>
            <person name="Koch C."/>
            <person name="Dallery J.-F."/>
            <person name="O'Connell R.J."/>
        </authorList>
    </citation>
    <scope>NUCLEOTIDE SEQUENCE [LARGE SCALE GENOMIC DNA]</scope>
    <source>
        <strain evidence="3">CBS 520.97</strain>
    </source>
</reference>
<name>A0AAX4J3I1_9PEZI</name>
<evidence type="ECO:0000313" key="3">
    <source>
        <dbReference type="Proteomes" id="UP001322277"/>
    </source>
</evidence>
<feature type="compositionally biased region" description="Basic and acidic residues" evidence="1">
    <location>
        <begin position="1"/>
        <end position="12"/>
    </location>
</feature>
<dbReference type="RefSeq" id="XP_062787355.1">
    <property type="nucleotide sequence ID" value="XM_062931304.1"/>
</dbReference>
<feature type="compositionally biased region" description="Polar residues" evidence="1">
    <location>
        <begin position="13"/>
        <end position="27"/>
    </location>
</feature>
<dbReference type="EMBL" id="CP137314">
    <property type="protein sequence ID" value="WQF90134.1"/>
    <property type="molecule type" value="Genomic_DNA"/>
</dbReference>
<evidence type="ECO:0000256" key="1">
    <source>
        <dbReference type="SAM" id="MobiDB-lite"/>
    </source>
</evidence>
<feature type="region of interest" description="Disordered" evidence="1">
    <location>
        <begin position="116"/>
        <end position="137"/>
    </location>
</feature>
<gene>
    <name evidence="2" type="ORF">CDEST_15148</name>
</gene>
<dbReference type="GeneID" id="87951648"/>
<dbReference type="Proteomes" id="UP001322277">
    <property type="component" value="Chromosome 10"/>
</dbReference>
<sequence>MTGREKQRRADDNTPTFPETKRQSPTAQARWPHLPSPFLSDQGRIRGTKGQSGFVPASGCGVKGTILMGVWRNWSLPHLSPPLPRDQCPCGWRGGGERGVVSLHYDYFVLPSGKKVGEKGTGSTGHDHSNDREDDGSVMNRKAELAKNMVLDPRSVELRLGTLRRSDLAAMRLARLPAQYPFRL</sequence>